<proteinExistence type="predicted"/>
<dbReference type="GeneID" id="41716751"/>
<dbReference type="PANTHER" id="PTHR30432:SF1">
    <property type="entry name" value="DNA-BINDING TRANSCRIPTIONAL DUAL REGULATOR MODE"/>
    <property type="match status" value="1"/>
</dbReference>
<dbReference type="AlphaFoldDB" id="A0A510DS79"/>
<keyword evidence="1" id="KW-0175">Coiled coil</keyword>
<reference evidence="2 4" key="2">
    <citation type="journal article" date="2020" name="Int. J. Syst. Evol. Microbiol.">
        <title>Sulfuracidifex tepidarius gen. nov., sp. nov. and transfer of Sulfolobus metallicus Huber and Stetter 1992 to the genus Sulfuracidifex as Sulfuracidifex metallicus comb. nov.</title>
        <authorList>
            <person name="Itoh T."/>
            <person name="Miura T."/>
            <person name="Sakai H.D."/>
            <person name="Kato S."/>
            <person name="Ohkuma M."/>
            <person name="Takashina T."/>
        </authorList>
    </citation>
    <scope>NUCLEOTIDE SEQUENCE [LARGE SCALE GENOMIC DNA]</scope>
    <source>
        <strain evidence="2 4">IC-006</strain>
        <strain evidence="3">IC-007</strain>
    </source>
</reference>
<dbReference type="EMBL" id="AP018930">
    <property type="protein sequence ID" value="BBG25741.1"/>
    <property type="molecule type" value="Genomic_DNA"/>
</dbReference>
<dbReference type="Gene3D" id="1.10.10.10">
    <property type="entry name" value="Winged helix-like DNA-binding domain superfamily/Winged helix DNA-binding domain"/>
    <property type="match status" value="1"/>
</dbReference>
<evidence type="ECO:0000256" key="1">
    <source>
        <dbReference type="SAM" id="Coils"/>
    </source>
</evidence>
<dbReference type="EMBL" id="AP018929">
    <property type="protein sequence ID" value="BBG22980.1"/>
    <property type="molecule type" value="Genomic_DNA"/>
</dbReference>
<organism evidence="2 4">
    <name type="scientific">Sulfuracidifex tepidarius</name>
    <dbReference type="NCBI Taxonomy" id="1294262"/>
    <lineage>
        <taxon>Archaea</taxon>
        <taxon>Thermoproteota</taxon>
        <taxon>Thermoprotei</taxon>
        <taxon>Sulfolobales</taxon>
        <taxon>Sulfolobaceae</taxon>
        <taxon>Sulfuracidifex</taxon>
    </lineage>
</organism>
<dbReference type="RefSeq" id="WP_054846656.1">
    <property type="nucleotide sequence ID" value="NZ_AP018929.1"/>
</dbReference>
<name>A0A510DS79_9CREN</name>
<evidence type="ECO:0000313" key="5">
    <source>
        <dbReference type="Proteomes" id="UP000325030"/>
    </source>
</evidence>
<evidence type="ECO:0000313" key="4">
    <source>
        <dbReference type="Proteomes" id="UP000322983"/>
    </source>
</evidence>
<evidence type="ECO:0000313" key="2">
    <source>
        <dbReference type="EMBL" id="BBG22980.1"/>
    </source>
</evidence>
<dbReference type="PANTHER" id="PTHR30432">
    <property type="entry name" value="TRANSCRIPTIONAL REGULATOR MODE"/>
    <property type="match status" value="1"/>
</dbReference>
<feature type="coiled-coil region" evidence="1">
    <location>
        <begin position="81"/>
        <end position="112"/>
    </location>
</feature>
<dbReference type="KEGG" id="step:IC006_0264"/>
<evidence type="ECO:0008006" key="6">
    <source>
        <dbReference type="Google" id="ProtNLM"/>
    </source>
</evidence>
<dbReference type="SUPFAM" id="SSF46785">
    <property type="entry name" value="Winged helix' DNA-binding domain"/>
    <property type="match status" value="1"/>
</dbReference>
<accession>A0A510DS79</accession>
<sequence>MRFNFKLWVETDEGKPILGKGGIEILRAIKKTGSLTNACKETGMSYKFAWEYVKRIDTAMEGVSMRKGGRNAGGSSLTPEMEELMKIYEEARQEVEEVLKKYENKLKTIRKDPQSI</sequence>
<dbReference type="Proteomes" id="UP000322983">
    <property type="component" value="Chromosome"/>
</dbReference>
<accession>A0A510DZR7</accession>
<keyword evidence="4" id="KW-1185">Reference proteome</keyword>
<protein>
    <recommendedName>
        <fullName evidence="6">HTH lysR-type domain-containing protein</fullName>
    </recommendedName>
</protein>
<dbReference type="STRING" id="1294262.GCA_001316085_02723"/>
<reference evidence="5" key="1">
    <citation type="submission" date="2018-09" db="EMBL/GenBank/DDBJ databases">
        <title>Complete Genome Sequencing of Sulfolobus sp. JCM 16834.</title>
        <authorList>
            <person name="Kato S."/>
            <person name="Itoh T."/>
            <person name="Ohkuma M."/>
        </authorList>
    </citation>
    <scope>NUCLEOTIDE SEQUENCE [LARGE SCALE GENOMIC DNA]</scope>
    <source>
        <strain evidence="5">IC-007</strain>
    </source>
</reference>
<dbReference type="InterPro" id="IPR036390">
    <property type="entry name" value="WH_DNA-bd_sf"/>
</dbReference>
<dbReference type="InterPro" id="IPR036388">
    <property type="entry name" value="WH-like_DNA-bd_sf"/>
</dbReference>
<evidence type="ECO:0000313" key="3">
    <source>
        <dbReference type="EMBL" id="BBG25741.1"/>
    </source>
</evidence>
<dbReference type="OrthoDB" id="36889at2157"/>
<dbReference type="InterPro" id="IPR051815">
    <property type="entry name" value="Molybdate_resp_trans_reg"/>
</dbReference>
<gene>
    <name evidence="2" type="ORF">IC006_0264</name>
    <name evidence="3" type="ORF">IC007_0246</name>
</gene>
<dbReference type="Proteomes" id="UP000325030">
    <property type="component" value="Chromosome"/>
</dbReference>